<name>A0A9Q0YCN6_HOLLE</name>
<reference evidence="7" key="1">
    <citation type="submission" date="2021-10" db="EMBL/GenBank/DDBJ databases">
        <title>Tropical sea cucumber genome reveals ecological adaptation and Cuvierian tubules defense mechanism.</title>
        <authorList>
            <person name="Chen T."/>
        </authorList>
    </citation>
    <scope>NUCLEOTIDE SEQUENCE</scope>
    <source>
        <strain evidence="7">Nanhai2018</strain>
        <tissue evidence="7">Muscle</tissue>
    </source>
</reference>
<dbReference type="AlphaFoldDB" id="A0A9Q0YCN6"/>
<evidence type="ECO:0000256" key="2">
    <source>
        <dbReference type="ARBA" id="ARBA00022727"/>
    </source>
</evidence>
<dbReference type="OrthoDB" id="10263753at2759"/>
<dbReference type="GO" id="GO:0000287">
    <property type="term" value="F:magnesium ion binding"/>
    <property type="evidence" value="ECO:0007669"/>
    <property type="project" value="InterPro"/>
</dbReference>
<feature type="region of interest" description="Disordered" evidence="4">
    <location>
        <begin position="38"/>
        <end position="64"/>
    </location>
</feature>
<evidence type="ECO:0000313" key="7">
    <source>
        <dbReference type="EMBL" id="KAJ8020218.1"/>
    </source>
</evidence>
<dbReference type="InterPro" id="IPR029057">
    <property type="entry name" value="PRTase-like"/>
</dbReference>
<comment type="caution">
    <text evidence="7">The sequence shown here is derived from an EMBL/GenBank/DDBJ whole genome shotgun (WGS) entry which is preliminary data.</text>
</comment>
<evidence type="ECO:0000256" key="4">
    <source>
        <dbReference type="SAM" id="MobiDB-lite"/>
    </source>
</evidence>
<dbReference type="SMART" id="SM01400">
    <property type="entry name" value="Pribosyltran_N"/>
    <property type="match status" value="1"/>
</dbReference>
<dbReference type="Proteomes" id="UP001152320">
    <property type="component" value="Chromosome 22"/>
</dbReference>
<dbReference type="EMBL" id="JAIZAY010000022">
    <property type="protein sequence ID" value="KAJ8020218.1"/>
    <property type="molecule type" value="Genomic_DNA"/>
</dbReference>
<dbReference type="Gene3D" id="3.40.50.2020">
    <property type="match status" value="2"/>
</dbReference>
<evidence type="ECO:0000259" key="6">
    <source>
        <dbReference type="Pfam" id="PF13793"/>
    </source>
</evidence>
<feature type="domain" description="Ribose-phosphate pyrophosphokinase N-terminal" evidence="6">
    <location>
        <begin position="77"/>
        <end position="168"/>
    </location>
</feature>
<evidence type="ECO:0000313" key="8">
    <source>
        <dbReference type="Proteomes" id="UP001152320"/>
    </source>
</evidence>
<comment type="similarity">
    <text evidence="1 3">Belongs to the ribose-phosphate pyrophosphokinase family.</text>
</comment>
<dbReference type="Pfam" id="PF13793">
    <property type="entry name" value="Pribosyltran_N"/>
    <property type="match status" value="1"/>
</dbReference>
<dbReference type="GO" id="GO:0002189">
    <property type="term" value="C:ribose phosphate diphosphokinase complex"/>
    <property type="evidence" value="ECO:0007669"/>
    <property type="project" value="TreeGrafter"/>
</dbReference>
<dbReference type="GO" id="GO:0006164">
    <property type="term" value="P:purine nucleotide biosynthetic process"/>
    <property type="evidence" value="ECO:0007669"/>
    <property type="project" value="TreeGrafter"/>
</dbReference>
<dbReference type="GO" id="GO:0006015">
    <property type="term" value="P:5-phosphoribose 1-diphosphate biosynthetic process"/>
    <property type="evidence" value="ECO:0007669"/>
    <property type="project" value="TreeGrafter"/>
</dbReference>
<dbReference type="SUPFAM" id="SSF53271">
    <property type="entry name" value="PRTase-like"/>
    <property type="match status" value="2"/>
</dbReference>
<dbReference type="PANTHER" id="PTHR10210">
    <property type="entry name" value="RIBOSE-PHOSPHATE DIPHOSPHOKINASE FAMILY MEMBER"/>
    <property type="match status" value="1"/>
</dbReference>
<dbReference type="InterPro" id="IPR029099">
    <property type="entry name" value="Pribosyltran_N"/>
</dbReference>
<protein>
    <submittedName>
        <fullName evidence="7">Ribose-phosphate pyrophosphokinase 4</fullName>
    </submittedName>
</protein>
<evidence type="ECO:0000259" key="5">
    <source>
        <dbReference type="Pfam" id="PF00156"/>
    </source>
</evidence>
<organism evidence="7 8">
    <name type="scientific">Holothuria leucospilota</name>
    <name type="common">Black long sea cucumber</name>
    <name type="synonym">Mertensiothuria leucospilota</name>
    <dbReference type="NCBI Taxonomy" id="206669"/>
    <lineage>
        <taxon>Eukaryota</taxon>
        <taxon>Metazoa</taxon>
        <taxon>Echinodermata</taxon>
        <taxon>Eleutherozoa</taxon>
        <taxon>Echinozoa</taxon>
        <taxon>Holothuroidea</taxon>
        <taxon>Aspidochirotacea</taxon>
        <taxon>Aspidochirotida</taxon>
        <taxon>Holothuriidae</taxon>
        <taxon>Holothuria</taxon>
    </lineage>
</organism>
<dbReference type="NCBIfam" id="TIGR01251">
    <property type="entry name" value="ribP_PPkin"/>
    <property type="match status" value="1"/>
</dbReference>
<feature type="domain" description="Phosphoribosyltransferase" evidence="5">
    <location>
        <begin position="229"/>
        <end position="306"/>
    </location>
</feature>
<keyword evidence="2 3" id="KW-0545">Nucleotide biosynthesis</keyword>
<feature type="compositionally biased region" description="Polar residues" evidence="4">
    <location>
        <begin position="45"/>
        <end position="54"/>
    </location>
</feature>
<sequence length="370" mass="41909">MANYSGPEKLPAFLFCHPSMEDLAEAIAKRCTNSPGTIDVRGTEKTLTGSSSGSDPPFMQRSHSYSRLTSHQPVRFLKTIKWEKFKDGWPNLFIQDVDQVAGRDLIFLGNFQSPEIIFEQLSILYSIPRYLARSFKFILPYFPTGTMERIDTEGQVATAKTLAMLLSAIPSTARGPSQIVIFDIHELQERFYFSDQVIPRLETALPLLLREMKRLPEEVKFSLAVAFPDEGAFKRFNKTFQGFPTITCTKVRDKDRRIVNVKEGDPEGKHVIIVDDLVQTGGTLKECCRALQLRGAASVSAYVTHAVFPLESWKSFTKAYKSDTDPEFKYFWITDSIPHAHDICTHSPFQLLSLCDMISETLLGYDLLQL</sequence>
<accession>A0A9Q0YCN6</accession>
<gene>
    <name evidence="7" type="ORF">HOLleu_39748</name>
</gene>
<dbReference type="InterPro" id="IPR000836">
    <property type="entry name" value="PRTase_dom"/>
</dbReference>
<proteinExistence type="inferred from homology"/>
<dbReference type="Pfam" id="PF00156">
    <property type="entry name" value="Pribosyltran"/>
    <property type="match status" value="1"/>
</dbReference>
<dbReference type="InterPro" id="IPR005946">
    <property type="entry name" value="Rib-P_diPkinase"/>
</dbReference>
<evidence type="ECO:0000256" key="3">
    <source>
        <dbReference type="RuleBase" id="RU004324"/>
    </source>
</evidence>
<dbReference type="GO" id="GO:0005737">
    <property type="term" value="C:cytoplasm"/>
    <property type="evidence" value="ECO:0007669"/>
    <property type="project" value="TreeGrafter"/>
</dbReference>
<dbReference type="CDD" id="cd06223">
    <property type="entry name" value="PRTases_typeI"/>
    <property type="match status" value="1"/>
</dbReference>
<evidence type="ECO:0000256" key="1">
    <source>
        <dbReference type="ARBA" id="ARBA00006478"/>
    </source>
</evidence>
<dbReference type="PANTHER" id="PTHR10210:SF45">
    <property type="entry name" value="RIBOSE-PHOSPHATE PYROPHOSPHOKINASE 3, CHLOROPLASTIC"/>
    <property type="match status" value="1"/>
</dbReference>
<keyword evidence="8" id="KW-1185">Reference proteome</keyword>